<evidence type="ECO:0000256" key="5">
    <source>
        <dbReference type="ARBA" id="ARBA00023125"/>
    </source>
</evidence>
<dbReference type="STRING" id="1581680.BN1209_0891"/>
<evidence type="ECO:0000313" key="11">
    <source>
        <dbReference type="Proteomes" id="UP000056322"/>
    </source>
</evidence>
<accession>A0A0B7IUI7</accession>
<keyword evidence="11" id="KW-1185">Reference proteome</keyword>
<evidence type="ECO:0000256" key="4">
    <source>
        <dbReference type="ARBA" id="ARBA00023054"/>
    </source>
</evidence>
<dbReference type="Proteomes" id="UP000056322">
    <property type="component" value="Chromosome 1"/>
</dbReference>
<keyword evidence="5 6" id="KW-0238">DNA-binding</keyword>
<dbReference type="InterPro" id="IPR027417">
    <property type="entry name" value="P-loop_NTPase"/>
</dbReference>
<feature type="coiled-coil region" evidence="6">
    <location>
        <begin position="784"/>
        <end position="900"/>
    </location>
</feature>
<dbReference type="SUPFAM" id="SSF52540">
    <property type="entry name" value="P-loop containing nucleoside triphosphate hydrolases"/>
    <property type="match status" value="2"/>
</dbReference>
<dbReference type="GO" id="GO:0005694">
    <property type="term" value="C:chromosome"/>
    <property type="evidence" value="ECO:0007669"/>
    <property type="project" value="InterPro"/>
</dbReference>
<sequence>MRLTHLKLAGFKSFVDPTTLHIHGQRVGVVGPNGCGKSNVMESVRWVLGESSAKELRGDSMDAVIFNGSGNRKAISRASVELVFDNSLGDASGSWSQYAEIAVKRVIERDKGSTYYINNTAVRRRDVADLFLGTGLGGRAYAIIGQNTISRIVEAKPEELRVFLEEAAGISKYKERRRETELRLRDTRENLTRVEDIRLEMDKQITRLESQAVVTEQYHRLQQALKHAQGQLWLLRKRDASASWEKTQRAVEKLVNDLESQMAALRKTESLLESLRQQHYASTEAVQVAQTQYYETNAEVSNLETQVKHTQEARDRLNLQLEQTVEQALKSDKHRVDLEAHLAQLSREAATAEAQVAESTEALNRCQAAFPEAERAHASSQKAHAEAQRGLSEAEQSIRLESTNIEHLSRSILDTSQRLDRLMLEQGSLALPNEEELTVKQAQLSEWQAASEKLNSELVKLKSQEQSQAESIKSMREQQLAQERTLAQIDAQIASLSKIQQSLGHEAKLDAWLSSHQLSGAARIWQQVDIKKGWEVALEAVLGSRLNALINQTAGKLTPDIRPPSALVIAEATGSASTASTSKHAWKAMRDIVDVRDNRIAGLVEDWLDGVYLLEEGTSADLERKKLSARECLVNAQGDVYSRHSLSIYAAQSAMHGVLERQRELDELNNKQPEYQVQLASGLEALASQEQALQQTRQSHAEQQQAISKLTQNQHALQIELQGLNQQRQHVIDRRNAIQVDLVQLQQCLVTLNDEQNTKQNAVILARASLSDLQARREQTFNARQRAELSLNECRNQLQTAEKSLQEKVFNKKLILNSINELNNKINLISEEKIALANKKKEAEALLDAAKMEGLRANLEAAINLKQTREVALAAARDAMASAENELQTNERNRMQNEQVLHPLRDKLEQARLQEQQARLHFEQCQAELVSVGIDEATLAHELSASAKIADFETRVDSLSLEIEGLGAVNLAAIQELNNERERKTYLDSQAADLEEAINTLEDAIRRIDKETRTRLQHTFDEANRHFGELFQDLFGGGQARLELLGDEILDTGMQVFAQPPGKKNSTIHLLSGGEKALTALALVFALFKLNPAPFCLMDEVDAPLDDSNTDRFCAMVKKMSERTQFLFVSHNKITMEMAQQLVGVTMQESGVSRVVEVDMEAAMQMNHELFL</sequence>
<reference evidence="11" key="1">
    <citation type="submission" date="2014-12" db="EMBL/GenBank/DDBJ databases">
        <authorList>
            <person name="Salcher M.M."/>
        </authorList>
    </citation>
    <scope>NUCLEOTIDE SEQUENCE [LARGE SCALE GENOMIC DNA]</scope>
    <source>
        <strain evidence="11">MMS-10A-171</strain>
    </source>
</reference>
<comment type="domain">
    <text evidence="6">Contains large globular domains required for ATP hydrolysis at each terminus and a third globular domain forming a flexible hinge near the middle of the molecule. These domains are separated by coiled-coil structures.</text>
</comment>
<dbReference type="GO" id="GO:0030261">
    <property type="term" value="P:chromosome condensation"/>
    <property type="evidence" value="ECO:0007669"/>
    <property type="project" value="InterPro"/>
</dbReference>
<comment type="function">
    <text evidence="6">Required for chromosome condensation and partitioning.</text>
</comment>
<dbReference type="GO" id="GO:0005737">
    <property type="term" value="C:cytoplasm"/>
    <property type="evidence" value="ECO:0007669"/>
    <property type="project" value="UniProtKB-SubCell"/>
</dbReference>
<dbReference type="Gene3D" id="3.40.50.300">
    <property type="entry name" value="P-loop containing nucleotide triphosphate hydrolases"/>
    <property type="match status" value="2"/>
</dbReference>
<evidence type="ECO:0000256" key="1">
    <source>
        <dbReference type="ARBA" id="ARBA00022490"/>
    </source>
</evidence>
<dbReference type="GO" id="GO:0006260">
    <property type="term" value="P:DNA replication"/>
    <property type="evidence" value="ECO:0007669"/>
    <property type="project" value="UniProtKB-UniRule"/>
</dbReference>
<dbReference type="Pfam" id="PF06470">
    <property type="entry name" value="SMC_hinge"/>
    <property type="match status" value="1"/>
</dbReference>
<evidence type="ECO:0000256" key="6">
    <source>
        <dbReference type="HAMAP-Rule" id="MF_01894"/>
    </source>
</evidence>
<dbReference type="PANTHER" id="PTHR43977">
    <property type="entry name" value="STRUCTURAL MAINTENANCE OF CHROMOSOMES PROTEIN 3"/>
    <property type="match status" value="1"/>
</dbReference>
<feature type="domain" description="SMC hinge" evidence="9">
    <location>
        <begin position="523"/>
        <end position="615"/>
    </location>
</feature>
<keyword evidence="3 6" id="KW-0067">ATP-binding</keyword>
<keyword evidence="1 6" id="KW-0963">Cytoplasm</keyword>
<name>A0A0B7IUI7_9PROT</name>
<dbReference type="GO" id="GO:0003677">
    <property type="term" value="F:DNA binding"/>
    <property type="evidence" value="ECO:0007669"/>
    <property type="project" value="UniProtKB-UniRule"/>
</dbReference>
<feature type="coiled-coil region" evidence="6">
    <location>
        <begin position="170"/>
        <end position="197"/>
    </location>
</feature>
<feature type="region of interest" description="Disordered" evidence="7">
    <location>
        <begin position="373"/>
        <end position="393"/>
    </location>
</feature>
<comment type="subunit">
    <text evidence="6">Homodimer.</text>
</comment>
<dbReference type="HOGENOM" id="CLU_001042_2_2_4"/>
<dbReference type="InterPro" id="IPR011890">
    <property type="entry name" value="SMC_prok"/>
</dbReference>
<dbReference type="GO" id="GO:0007059">
    <property type="term" value="P:chromosome segregation"/>
    <property type="evidence" value="ECO:0007669"/>
    <property type="project" value="UniProtKB-UniRule"/>
</dbReference>
<proteinExistence type="inferred from homology"/>
<keyword evidence="4 6" id="KW-0175">Coiled coil</keyword>
<dbReference type="HAMAP" id="MF_01894">
    <property type="entry name" value="Smc_prok"/>
    <property type="match status" value="1"/>
</dbReference>
<evidence type="ECO:0000259" key="8">
    <source>
        <dbReference type="Pfam" id="PF02463"/>
    </source>
</evidence>
<gene>
    <name evidence="6 10" type="primary">smc</name>
    <name evidence="10" type="ORF">BN1209_0891</name>
</gene>
<dbReference type="RefSeq" id="WP_045751129.1">
    <property type="nucleotide sequence ID" value="NZ_LN794158.1"/>
</dbReference>
<keyword evidence="2 6" id="KW-0547">Nucleotide-binding</keyword>
<dbReference type="InterPro" id="IPR003395">
    <property type="entry name" value="RecF/RecN/SMC_N"/>
</dbReference>
<dbReference type="GO" id="GO:0005524">
    <property type="term" value="F:ATP binding"/>
    <property type="evidence" value="ECO:0007669"/>
    <property type="project" value="UniProtKB-UniRule"/>
</dbReference>
<dbReference type="Pfam" id="PF02463">
    <property type="entry name" value="SMC_N"/>
    <property type="match status" value="1"/>
</dbReference>
<dbReference type="PIRSF" id="PIRSF005719">
    <property type="entry name" value="SMC"/>
    <property type="match status" value="1"/>
</dbReference>
<feature type="coiled-coil region" evidence="6">
    <location>
        <begin position="683"/>
        <end position="727"/>
    </location>
</feature>
<dbReference type="KEGG" id="mbac:BN1209_0891"/>
<dbReference type="InterPro" id="IPR036277">
    <property type="entry name" value="SMC_hinge_sf"/>
</dbReference>
<feature type="coiled-coil region" evidence="6">
    <location>
        <begin position="977"/>
        <end position="1014"/>
    </location>
</feature>
<evidence type="ECO:0000313" key="10">
    <source>
        <dbReference type="EMBL" id="CEN55934.1"/>
    </source>
</evidence>
<organism evidence="10 11">
    <name type="scientific">Candidatus Methylopumilus turicensis</name>
    <dbReference type="NCBI Taxonomy" id="1581680"/>
    <lineage>
        <taxon>Bacteria</taxon>
        <taxon>Pseudomonadati</taxon>
        <taxon>Pseudomonadota</taxon>
        <taxon>Betaproteobacteria</taxon>
        <taxon>Nitrosomonadales</taxon>
        <taxon>Methylophilaceae</taxon>
        <taxon>Candidatus Methylopumilus</taxon>
    </lineage>
</organism>
<dbReference type="InterPro" id="IPR024704">
    <property type="entry name" value="SMC"/>
</dbReference>
<dbReference type="CDD" id="cd03278">
    <property type="entry name" value="ABC_SMC_barmotin"/>
    <property type="match status" value="1"/>
</dbReference>
<protein>
    <recommendedName>
        <fullName evidence="6">Chromosome partition protein Smc</fullName>
    </recommendedName>
</protein>
<evidence type="ECO:0000256" key="2">
    <source>
        <dbReference type="ARBA" id="ARBA00022741"/>
    </source>
</evidence>
<dbReference type="SUPFAM" id="SSF75553">
    <property type="entry name" value="Smc hinge domain"/>
    <property type="match status" value="1"/>
</dbReference>
<comment type="similarity">
    <text evidence="6">Belongs to the SMC family.</text>
</comment>
<feature type="coiled-coil region" evidence="6">
    <location>
        <begin position="248"/>
        <end position="362"/>
    </location>
</feature>
<dbReference type="GO" id="GO:0016887">
    <property type="term" value="F:ATP hydrolysis activity"/>
    <property type="evidence" value="ECO:0007669"/>
    <property type="project" value="InterPro"/>
</dbReference>
<comment type="subcellular location">
    <subcellularLocation>
        <location evidence="6">Cytoplasm</location>
    </subcellularLocation>
</comment>
<dbReference type="OrthoDB" id="9808768at2"/>
<evidence type="ECO:0000256" key="7">
    <source>
        <dbReference type="SAM" id="MobiDB-lite"/>
    </source>
</evidence>
<dbReference type="GO" id="GO:0007062">
    <property type="term" value="P:sister chromatid cohesion"/>
    <property type="evidence" value="ECO:0007669"/>
    <property type="project" value="InterPro"/>
</dbReference>
<evidence type="ECO:0000259" key="9">
    <source>
        <dbReference type="Pfam" id="PF06470"/>
    </source>
</evidence>
<feature type="domain" description="RecF/RecN/SMC N-terminal" evidence="8">
    <location>
        <begin position="3"/>
        <end position="1153"/>
    </location>
</feature>
<feature type="binding site" evidence="6">
    <location>
        <begin position="32"/>
        <end position="39"/>
    </location>
    <ligand>
        <name>ATP</name>
        <dbReference type="ChEBI" id="CHEBI:30616"/>
    </ligand>
</feature>
<dbReference type="InterPro" id="IPR010935">
    <property type="entry name" value="SMC_hinge"/>
</dbReference>
<dbReference type="NCBIfam" id="TIGR02168">
    <property type="entry name" value="SMC_prok_B"/>
    <property type="match status" value="1"/>
</dbReference>
<dbReference type="EMBL" id="LN794158">
    <property type="protein sequence ID" value="CEN55934.1"/>
    <property type="molecule type" value="Genomic_DNA"/>
</dbReference>
<dbReference type="AlphaFoldDB" id="A0A0B7IUI7"/>
<feature type="compositionally biased region" description="Basic and acidic residues" evidence="7">
    <location>
        <begin position="373"/>
        <end position="387"/>
    </location>
</feature>
<evidence type="ECO:0000256" key="3">
    <source>
        <dbReference type="ARBA" id="ARBA00022840"/>
    </source>
</evidence>